<keyword evidence="2" id="KW-1185">Reference proteome</keyword>
<dbReference type="AlphaFoldDB" id="A0A0V1DQ66"/>
<organism evidence="1 2">
    <name type="scientific">Trichinella pseudospiralis</name>
    <name type="common">Parasitic roundworm</name>
    <dbReference type="NCBI Taxonomy" id="6337"/>
    <lineage>
        <taxon>Eukaryota</taxon>
        <taxon>Metazoa</taxon>
        <taxon>Ecdysozoa</taxon>
        <taxon>Nematoda</taxon>
        <taxon>Enoplea</taxon>
        <taxon>Dorylaimia</taxon>
        <taxon>Trichinellida</taxon>
        <taxon>Trichinellidae</taxon>
        <taxon>Trichinella</taxon>
    </lineage>
</organism>
<gene>
    <name evidence="1" type="ORF">T4D_1709</name>
</gene>
<dbReference type="Proteomes" id="UP000054995">
    <property type="component" value="Unassembled WGS sequence"/>
</dbReference>
<name>A0A0V1DQ66_TRIPS</name>
<comment type="caution">
    <text evidence="1">The sequence shown here is derived from an EMBL/GenBank/DDBJ whole genome shotgun (WGS) entry which is preliminary data.</text>
</comment>
<accession>A0A0V1DQ66</accession>
<sequence>MNFYKGIIFDVVVKYSLKQQRLLQYFIDGLSCV</sequence>
<reference evidence="1 2" key="1">
    <citation type="submission" date="2015-01" db="EMBL/GenBank/DDBJ databases">
        <title>Evolution of Trichinella species and genotypes.</title>
        <authorList>
            <person name="Korhonen P.K."/>
            <person name="Edoardo P."/>
            <person name="Giuseppe L.R."/>
            <person name="Gasser R.B."/>
        </authorList>
    </citation>
    <scope>NUCLEOTIDE SEQUENCE [LARGE SCALE GENOMIC DNA]</scope>
    <source>
        <strain evidence="1">ISS470</strain>
    </source>
</reference>
<evidence type="ECO:0000313" key="1">
    <source>
        <dbReference type="EMBL" id="KRY63719.1"/>
    </source>
</evidence>
<evidence type="ECO:0000313" key="2">
    <source>
        <dbReference type="Proteomes" id="UP000054995"/>
    </source>
</evidence>
<proteinExistence type="predicted"/>
<protein>
    <submittedName>
        <fullName evidence="1">Uncharacterized protein</fullName>
    </submittedName>
</protein>
<dbReference type="EMBL" id="JYDT01002065">
    <property type="protein sequence ID" value="KRY63719.1"/>
    <property type="molecule type" value="Genomic_DNA"/>
</dbReference>